<reference evidence="11" key="2">
    <citation type="submission" date="2025-08" db="UniProtKB">
        <authorList>
            <consortium name="RefSeq"/>
        </authorList>
    </citation>
    <scope>IDENTIFICATION</scope>
    <source>
        <tissue evidence="11">Leaves</tissue>
    </source>
</reference>
<keyword evidence="7 8" id="KW-0472">Membrane</keyword>
<comment type="subcellular location">
    <subcellularLocation>
        <location evidence="1 8">Cell membrane</location>
        <topology evidence="1 8">Multi-pass membrane protein</topology>
    </subcellularLocation>
</comment>
<proteinExistence type="inferred from homology"/>
<gene>
    <name evidence="11" type="primary">LOC113741175</name>
</gene>
<evidence type="ECO:0000256" key="4">
    <source>
        <dbReference type="ARBA" id="ARBA00022475"/>
    </source>
</evidence>
<dbReference type="PANTHER" id="PTHR36488:SF8">
    <property type="entry name" value="CASP-LIKE PROTEIN 1U1"/>
    <property type="match status" value="1"/>
</dbReference>
<evidence type="ECO:0000256" key="7">
    <source>
        <dbReference type="ARBA" id="ARBA00023136"/>
    </source>
</evidence>
<accession>A0A6P6XEJ4</accession>
<protein>
    <recommendedName>
        <fullName evidence="8">CASP-like protein</fullName>
    </recommendedName>
</protein>
<comment type="subunit">
    <text evidence="3 8">Homodimer and heterodimers.</text>
</comment>
<evidence type="ECO:0000256" key="6">
    <source>
        <dbReference type="ARBA" id="ARBA00022989"/>
    </source>
</evidence>
<dbReference type="OrthoDB" id="1904499at2759"/>
<feature type="transmembrane region" description="Helical" evidence="8">
    <location>
        <begin position="20"/>
        <end position="37"/>
    </location>
</feature>
<organism evidence="10 11">
    <name type="scientific">Coffea arabica</name>
    <name type="common">Arabian coffee</name>
    <dbReference type="NCBI Taxonomy" id="13443"/>
    <lineage>
        <taxon>Eukaryota</taxon>
        <taxon>Viridiplantae</taxon>
        <taxon>Streptophyta</taxon>
        <taxon>Embryophyta</taxon>
        <taxon>Tracheophyta</taxon>
        <taxon>Spermatophyta</taxon>
        <taxon>Magnoliopsida</taxon>
        <taxon>eudicotyledons</taxon>
        <taxon>Gunneridae</taxon>
        <taxon>Pentapetalae</taxon>
        <taxon>asterids</taxon>
        <taxon>lamiids</taxon>
        <taxon>Gentianales</taxon>
        <taxon>Rubiaceae</taxon>
        <taxon>Ixoroideae</taxon>
        <taxon>Gardenieae complex</taxon>
        <taxon>Bertiereae - Coffeeae clade</taxon>
        <taxon>Coffeeae</taxon>
        <taxon>Coffea</taxon>
    </lineage>
</organism>
<comment type="similarity">
    <text evidence="2 8">Belongs to the Casparian strip membrane proteins (CASP) family.</text>
</comment>
<dbReference type="Proteomes" id="UP001652660">
    <property type="component" value="Chromosome 4e"/>
</dbReference>
<dbReference type="RefSeq" id="XP_027124457.1">
    <property type="nucleotide sequence ID" value="XM_027268656.2"/>
</dbReference>
<feature type="domain" description="Casparian strip membrane protein" evidence="9">
    <location>
        <begin position="16"/>
        <end position="153"/>
    </location>
</feature>
<keyword evidence="6 8" id="KW-1133">Transmembrane helix</keyword>
<keyword evidence="4 8" id="KW-1003">Cell membrane</keyword>
<evidence type="ECO:0000256" key="5">
    <source>
        <dbReference type="ARBA" id="ARBA00022692"/>
    </source>
</evidence>
<evidence type="ECO:0000256" key="2">
    <source>
        <dbReference type="ARBA" id="ARBA00007651"/>
    </source>
</evidence>
<feature type="transmembrane region" description="Helical" evidence="8">
    <location>
        <begin position="140"/>
        <end position="160"/>
    </location>
</feature>
<evidence type="ECO:0000256" key="8">
    <source>
        <dbReference type="RuleBase" id="RU361233"/>
    </source>
</evidence>
<evidence type="ECO:0000313" key="11">
    <source>
        <dbReference type="RefSeq" id="XP_027124457.1"/>
    </source>
</evidence>
<feature type="transmembrane region" description="Helical" evidence="8">
    <location>
        <begin position="62"/>
        <end position="84"/>
    </location>
</feature>
<keyword evidence="10" id="KW-1185">Reference proteome</keyword>
<dbReference type="GeneID" id="113741175"/>
<reference evidence="10" key="1">
    <citation type="journal article" date="2025" name="Foods">
        <title>Unveiling the Microbial Signatures of Arabica Coffee Cherries: Insights into Ripeness Specific Diversity, Functional Traits, and Implications for Quality and Safety.</title>
        <authorList>
            <consortium name="RefSeq"/>
            <person name="Tenea G.N."/>
            <person name="Cifuentes V."/>
            <person name="Reyes P."/>
            <person name="Cevallos-Vallejos M."/>
        </authorList>
    </citation>
    <scope>NUCLEOTIDE SEQUENCE [LARGE SCALE GENOMIC DNA]</scope>
</reference>
<dbReference type="Pfam" id="PF04535">
    <property type="entry name" value="CASP_dom"/>
    <property type="match status" value="1"/>
</dbReference>
<evidence type="ECO:0000256" key="1">
    <source>
        <dbReference type="ARBA" id="ARBA00004651"/>
    </source>
</evidence>
<dbReference type="AlphaFoldDB" id="A0A6P6XEJ4"/>
<evidence type="ECO:0000313" key="10">
    <source>
        <dbReference type="Proteomes" id="UP001652660"/>
    </source>
</evidence>
<dbReference type="InterPro" id="IPR006459">
    <property type="entry name" value="CASP/CASPL"/>
</dbReference>
<keyword evidence="5 8" id="KW-0812">Transmembrane</keyword>
<dbReference type="InterPro" id="IPR044173">
    <property type="entry name" value="CASPL"/>
</dbReference>
<dbReference type="GO" id="GO:0005886">
    <property type="term" value="C:plasma membrane"/>
    <property type="evidence" value="ECO:0007669"/>
    <property type="project" value="UniProtKB-SubCell"/>
</dbReference>
<evidence type="ECO:0000256" key="3">
    <source>
        <dbReference type="ARBA" id="ARBA00011489"/>
    </source>
</evidence>
<name>A0A6P6XEJ4_COFAR</name>
<evidence type="ECO:0000259" key="9">
    <source>
        <dbReference type="Pfam" id="PF04535"/>
    </source>
</evidence>
<dbReference type="NCBIfam" id="TIGR01569">
    <property type="entry name" value="A_tha_TIGR01569"/>
    <property type="match status" value="1"/>
</dbReference>
<dbReference type="InterPro" id="IPR006702">
    <property type="entry name" value="CASP_dom"/>
</dbReference>
<sequence>MANYSPPHITSNRFFGAQIFLRLLTTGATLAASWLILTSKETVVVLGMQFVARYTYSQAFKFFAYANIAACGFSVLSLFSVLLLKPRTYFVMFLHDLIMSTLLMAGCAAATAIGWVGKYGNNHIGWTAVCDHFKNYCNRAAYSVICSYAAVILYLLLTIISAKKSRNVQD</sequence>
<dbReference type="PANTHER" id="PTHR36488">
    <property type="entry name" value="CASP-LIKE PROTEIN 1U1"/>
    <property type="match status" value="1"/>
</dbReference>
<feature type="transmembrane region" description="Helical" evidence="8">
    <location>
        <begin position="96"/>
        <end position="116"/>
    </location>
</feature>